<feature type="compositionally biased region" description="Basic and acidic residues" evidence="1">
    <location>
        <begin position="486"/>
        <end position="504"/>
    </location>
</feature>
<feature type="compositionally biased region" description="Basic and acidic residues" evidence="1">
    <location>
        <begin position="398"/>
        <end position="410"/>
    </location>
</feature>
<comment type="caution">
    <text evidence="2">The sequence shown here is derived from an EMBL/GenBank/DDBJ whole genome shotgun (WGS) entry which is preliminary data.</text>
</comment>
<feature type="compositionally biased region" description="Basic residues" evidence="1">
    <location>
        <begin position="74"/>
        <end position="84"/>
    </location>
</feature>
<feature type="compositionally biased region" description="Basic and acidic residues" evidence="1">
    <location>
        <begin position="288"/>
        <end position="298"/>
    </location>
</feature>
<feature type="compositionally biased region" description="Basic and acidic residues" evidence="1">
    <location>
        <begin position="656"/>
        <end position="681"/>
    </location>
</feature>
<feature type="region of interest" description="Disordered" evidence="1">
    <location>
        <begin position="175"/>
        <end position="269"/>
    </location>
</feature>
<feature type="compositionally biased region" description="Low complexity" evidence="1">
    <location>
        <begin position="201"/>
        <end position="212"/>
    </location>
</feature>
<feature type="compositionally biased region" description="Low complexity" evidence="1">
    <location>
        <begin position="54"/>
        <end position="65"/>
    </location>
</feature>
<sequence length="738" mass="80864">MVLKTANAVPPSQQNRARQPRQGTAKSTKSTASSSSSVGRGAGNDGGRRHNRTSSGAAGSAAASSNVPSGSKPTPKKKKKKPATKKKEEESHEPVRRTVKPPNQLVLTGAERAEEVSLLLTAADPNRPKNAVVSFSHRDMCFKPDPPGQGDNMAVHFSLAGSMMHVDSDEYKRYEEAEARSREREEALLADEGGDGVVVPAASTADGDAAAGIRGGRAKNQFNFSERATQSHNNPLKDRAAHTEPPPVTQYSDERSESELRGQTRVDRVVAGRGRRSVVVVVRRRRERAGGRRHDPQRVDGVGPQDDGAPREPERRGRDLPGLQVLRGPGRLDQEGGGNAPPALEVHVGQVGPEAGHVPRLESAIRRPLRRVLRVVRLPEAGVRHGLLLLAEEHEPPRVRHTDRERRDVPRLPPASPVAARRGVLRRHGPRVRHRREAQQADLLVVAPVGEALGSRLGGPLARRPRVLLLLEGAQLLLRVERRQGRELDNEQERAQDGDDHAPQARESGVEEGGLLPRRRRRRRADAVGPRRRVHIRLQREARQPLPRRDRGGEHPRVLEGVQRTVHQHLRRPPHGRACGAVEPVPRGHIHLVLGGLDRQDLGSQRSEVPPSFRPRQRRRGRLLVALLVDGIRGRYYGREGARVRPGAEQAGSALRPEDRQEVEADERRLQPQGLHTDRGGRSGRRALAQAVAEPEEGGRGGGRGGGGGDTRLRFCAEVEAEGNPRVLGKLATQLLRL</sequence>
<feature type="compositionally biased region" description="Basic residues" evidence="1">
    <location>
        <begin position="517"/>
        <end position="533"/>
    </location>
</feature>
<dbReference type="AlphaFoldDB" id="K0TBE2"/>
<protein>
    <submittedName>
        <fullName evidence="2">Uncharacterized protein</fullName>
    </submittedName>
</protein>
<name>K0TBE2_THAOC</name>
<feature type="compositionally biased region" description="Basic and acidic residues" evidence="1">
    <location>
        <begin position="308"/>
        <end position="319"/>
    </location>
</feature>
<dbReference type="Proteomes" id="UP000266841">
    <property type="component" value="Unassembled WGS sequence"/>
</dbReference>
<feature type="region of interest" description="Disordered" evidence="1">
    <location>
        <begin position="1"/>
        <end position="109"/>
    </location>
</feature>
<reference evidence="2 3" key="1">
    <citation type="journal article" date="2012" name="Genome Biol.">
        <title>Genome and low-iron response of an oceanic diatom adapted to chronic iron limitation.</title>
        <authorList>
            <person name="Lommer M."/>
            <person name="Specht M."/>
            <person name="Roy A.S."/>
            <person name="Kraemer L."/>
            <person name="Andreson R."/>
            <person name="Gutowska M.A."/>
            <person name="Wolf J."/>
            <person name="Bergner S.V."/>
            <person name="Schilhabel M.B."/>
            <person name="Klostermeier U.C."/>
            <person name="Beiko R.G."/>
            <person name="Rosenstiel P."/>
            <person name="Hippler M."/>
            <person name="Laroche J."/>
        </authorList>
    </citation>
    <scope>NUCLEOTIDE SEQUENCE [LARGE SCALE GENOMIC DNA]</scope>
    <source>
        <strain evidence="2 3">CCMP1005</strain>
    </source>
</reference>
<feature type="region of interest" description="Disordered" evidence="1">
    <location>
        <begin position="486"/>
        <end position="533"/>
    </location>
</feature>
<feature type="region of interest" description="Disordered" evidence="1">
    <location>
        <begin position="398"/>
        <end position="436"/>
    </location>
</feature>
<organism evidence="2 3">
    <name type="scientific">Thalassiosira oceanica</name>
    <name type="common">Marine diatom</name>
    <dbReference type="NCBI Taxonomy" id="159749"/>
    <lineage>
        <taxon>Eukaryota</taxon>
        <taxon>Sar</taxon>
        <taxon>Stramenopiles</taxon>
        <taxon>Ochrophyta</taxon>
        <taxon>Bacillariophyta</taxon>
        <taxon>Coscinodiscophyceae</taxon>
        <taxon>Thalassiosirophycidae</taxon>
        <taxon>Thalassiosirales</taxon>
        <taxon>Thalassiosiraceae</taxon>
        <taxon>Thalassiosira</taxon>
    </lineage>
</organism>
<feature type="compositionally biased region" description="Polar residues" evidence="1">
    <location>
        <begin position="220"/>
        <end position="234"/>
    </location>
</feature>
<feature type="compositionally biased region" description="Low complexity" evidence="1">
    <location>
        <begin position="24"/>
        <end position="37"/>
    </location>
</feature>
<evidence type="ECO:0000313" key="2">
    <source>
        <dbReference type="EMBL" id="EJK70726.1"/>
    </source>
</evidence>
<accession>K0TBE2</accession>
<feature type="compositionally biased region" description="Basic residues" evidence="1">
    <location>
        <begin position="423"/>
        <end position="436"/>
    </location>
</feature>
<feature type="region of interest" description="Disordered" evidence="1">
    <location>
        <begin position="643"/>
        <end position="711"/>
    </location>
</feature>
<dbReference type="eggNOG" id="KOG1587">
    <property type="taxonomic scope" value="Eukaryota"/>
</dbReference>
<feature type="region of interest" description="Disordered" evidence="1">
    <location>
        <begin position="285"/>
        <end position="339"/>
    </location>
</feature>
<feature type="compositionally biased region" description="Gly residues" evidence="1">
    <location>
        <begin position="700"/>
        <end position="710"/>
    </location>
</feature>
<feature type="compositionally biased region" description="Basic and acidic residues" evidence="1">
    <location>
        <begin position="252"/>
        <end position="269"/>
    </location>
</feature>
<evidence type="ECO:0000313" key="3">
    <source>
        <dbReference type="Proteomes" id="UP000266841"/>
    </source>
</evidence>
<dbReference type="OrthoDB" id="24670at2759"/>
<keyword evidence="3" id="KW-1185">Reference proteome</keyword>
<feature type="compositionally biased region" description="Basic and acidic residues" evidence="1">
    <location>
        <begin position="175"/>
        <end position="187"/>
    </location>
</feature>
<proteinExistence type="predicted"/>
<feature type="compositionally biased region" description="Basic and acidic residues" evidence="1">
    <location>
        <begin position="85"/>
        <end position="96"/>
    </location>
</feature>
<evidence type="ECO:0000256" key="1">
    <source>
        <dbReference type="SAM" id="MobiDB-lite"/>
    </source>
</evidence>
<gene>
    <name evidence="2" type="ORF">THAOC_07893</name>
</gene>
<dbReference type="EMBL" id="AGNL01008125">
    <property type="protein sequence ID" value="EJK70726.1"/>
    <property type="molecule type" value="Genomic_DNA"/>
</dbReference>